<dbReference type="EMBL" id="BX294137">
    <property type="protein sequence ID" value="CAD72592.1"/>
    <property type="molecule type" value="Genomic_DNA"/>
</dbReference>
<reference evidence="1 2" key="1">
    <citation type="journal article" date="2003" name="Proc. Natl. Acad. Sci. U.S.A.">
        <title>Complete genome sequence of the marine planctomycete Pirellula sp. strain 1.</title>
        <authorList>
            <person name="Gloeckner F.O."/>
            <person name="Kube M."/>
            <person name="Bauer M."/>
            <person name="Teeling H."/>
            <person name="Lombardot T."/>
            <person name="Ludwig W."/>
            <person name="Gade D."/>
            <person name="Beck A."/>
            <person name="Borzym K."/>
            <person name="Heitmann K."/>
            <person name="Rabus R."/>
            <person name="Schlesner H."/>
            <person name="Amann R."/>
            <person name="Reinhardt R."/>
        </authorList>
    </citation>
    <scope>NUCLEOTIDE SEQUENCE [LARGE SCALE GENOMIC DNA]</scope>
    <source>
        <strain evidence="2">DSM 10527 / NCIMB 13988 / SH1</strain>
    </source>
</reference>
<dbReference type="KEGG" id="rba:RB2374"/>
<name>Q7UVX9_RHOBA</name>
<dbReference type="EnsemblBacteria" id="CAD72592">
    <property type="protein sequence ID" value="CAD72592"/>
    <property type="gene ID" value="RB2374"/>
</dbReference>
<evidence type="ECO:0000313" key="2">
    <source>
        <dbReference type="Proteomes" id="UP000001025"/>
    </source>
</evidence>
<gene>
    <name evidence="1" type="ordered locus">RB2374</name>
</gene>
<dbReference type="InParanoid" id="Q7UVX9"/>
<dbReference type="HOGENOM" id="CLU_3347875_0_0_0"/>
<dbReference type="STRING" id="243090.RB2374"/>
<sequence>MYGENDVSKSSGSLADELEAMGDATDVAARSIDCCFG</sequence>
<evidence type="ECO:0000313" key="1">
    <source>
        <dbReference type="EMBL" id="CAD72592.1"/>
    </source>
</evidence>
<dbReference type="Proteomes" id="UP000001025">
    <property type="component" value="Chromosome"/>
</dbReference>
<keyword evidence="2" id="KW-1185">Reference proteome</keyword>
<dbReference type="AlphaFoldDB" id="Q7UVX9"/>
<organism evidence="1 2">
    <name type="scientific">Rhodopirellula baltica (strain DSM 10527 / NCIMB 13988 / SH1)</name>
    <dbReference type="NCBI Taxonomy" id="243090"/>
    <lineage>
        <taxon>Bacteria</taxon>
        <taxon>Pseudomonadati</taxon>
        <taxon>Planctomycetota</taxon>
        <taxon>Planctomycetia</taxon>
        <taxon>Pirellulales</taxon>
        <taxon>Pirellulaceae</taxon>
        <taxon>Rhodopirellula</taxon>
    </lineage>
</organism>
<protein>
    <submittedName>
        <fullName evidence="1">Uncharacterized protein</fullName>
    </submittedName>
</protein>
<accession>Q7UVX9</accession>
<proteinExistence type="predicted"/>